<dbReference type="HOGENOM" id="CLU_1743877_0_0_1"/>
<accession>F0W1B7</accession>
<protein>
    <submittedName>
        <fullName evidence="1">AlNc14C6G886 protein</fullName>
    </submittedName>
</protein>
<reference evidence="1" key="1">
    <citation type="journal article" date="2011" name="PLoS Biol.">
        <title>Gene gain and loss during evolution of obligate parasitism in the white rust pathogen of Arabidopsis thaliana.</title>
        <authorList>
            <person name="Kemen E."/>
            <person name="Gardiner A."/>
            <person name="Schultz-Larsen T."/>
            <person name="Kemen A.C."/>
            <person name="Balmuth A.L."/>
            <person name="Robert-Seilaniantz A."/>
            <person name="Bailey K."/>
            <person name="Holub E."/>
            <person name="Studholme D.J."/>
            <person name="Maclean D."/>
            <person name="Jones J.D."/>
        </authorList>
    </citation>
    <scope>NUCLEOTIDE SEQUENCE</scope>
</reference>
<evidence type="ECO:0000313" key="1">
    <source>
        <dbReference type="EMBL" id="CCA14844.1"/>
    </source>
</evidence>
<organism evidence="1">
    <name type="scientific">Albugo laibachii Nc14</name>
    <dbReference type="NCBI Taxonomy" id="890382"/>
    <lineage>
        <taxon>Eukaryota</taxon>
        <taxon>Sar</taxon>
        <taxon>Stramenopiles</taxon>
        <taxon>Oomycota</taxon>
        <taxon>Peronosporomycetes</taxon>
        <taxon>Albuginales</taxon>
        <taxon>Albuginaceae</taxon>
        <taxon>Albugo</taxon>
    </lineage>
</organism>
<dbReference type="EMBL" id="FR824051">
    <property type="protein sequence ID" value="CCA14844.1"/>
    <property type="molecule type" value="Genomic_DNA"/>
</dbReference>
<name>F0W1B7_9STRA</name>
<reference evidence="1" key="2">
    <citation type="submission" date="2011-02" db="EMBL/GenBank/DDBJ databases">
        <authorList>
            <person name="MacLean D."/>
        </authorList>
    </citation>
    <scope>NUCLEOTIDE SEQUENCE</scope>
</reference>
<sequence>MSSKIDFLFTVTACVYLDAMGSEGLHYKRPITSLRGVGHVNSLKTRRFLLMYSTISESADASWLTRTEPPEKRTKFASGVAKMDKKALDSLHQLNLQFELIDRMNDFTALPAWLSQLLGSMLLSSTTLSSYIGPKFHCSMWIQMESKSLI</sequence>
<gene>
    <name evidence="1" type="primary">AlNc14C6G886</name>
    <name evidence="1" type="ORF">ALNC14_009870</name>
</gene>
<proteinExistence type="predicted"/>
<dbReference type="AlphaFoldDB" id="F0W1B7"/>